<keyword evidence="2" id="KW-1185">Reference proteome</keyword>
<comment type="caution">
    <text evidence="1">The sequence shown here is derived from an EMBL/GenBank/DDBJ whole genome shotgun (WGS) entry which is preliminary data.</text>
</comment>
<reference evidence="1 2" key="1">
    <citation type="submission" date="2024-10" db="EMBL/GenBank/DDBJ databases">
        <title>The Natural Products Discovery Center: Release of the First 8490 Sequenced Strains for Exploring Actinobacteria Biosynthetic Diversity.</title>
        <authorList>
            <person name="Kalkreuter E."/>
            <person name="Kautsar S.A."/>
            <person name="Yang D."/>
            <person name="Bader C.D."/>
            <person name="Teijaro C.N."/>
            <person name="Fluegel L."/>
            <person name="Davis C.M."/>
            <person name="Simpson J.R."/>
            <person name="Lauterbach L."/>
            <person name="Steele A.D."/>
            <person name="Gui C."/>
            <person name="Meng S."/>
            <person name="Li G."/>
            <person name="Viehrig K."/>
            <person name="Ye F."/>
            <person name="Su P."/>
            <person name="Kiefer A.F."/>
            <person name="Nichols A."/>
            <person name="Cepeda A.J."/>
            <person name="Yan W."/>
            <person name="Fan B."/>
            <person name="Jiang Y."/>
            <person name="Adhikari A."/>
            <person name="Zheng C.-J."/>
            <person name="Schuster L."/>
            <person name="Cowan T.M."/>
            <person name="Smanski M.J."/>
            <person name="Chevrette M.G."/>
            <person name="De Carvalho L.P.S."/>
            <person name="Shen B."/>
        </authorList>
    </citation>
    <scope>NUCLEOTIDE SEQUENCE [LARGE SCALE GENOMIC DNA]</scope>
    <source>
        <strain evidence="1 2">NPDC003029</strain>
    </source>
</reference>
<dbReference type="EMBL" id="JBIAPK010000009">
    <property type="protein sequence ID" value="MFF3342444.1"/>
    <property type="molecule type" value="Genomic_DNA"/>
</dbReference>
<dbReference type="RefSeq" id="WP_387897389.1">
    <property type="nucleotide sequence ID" value="NZ_JBIAPK010000009.1"/>
</dbReference>
<gene>
    <name evidence="1" type="ORF">ACFYWW_27590</name>
</gene>
<evidence type="ECO:0000313" key="2">
    <source>
        <dbReference type="Proteomes" id="UP001601976"/>
    </source>
</evidence>
<organism evidence="1 2">
    <name type="scientific">Streptomyces flavidovirens</name>
    <dbReference type="NCBI Taxonomy" id="67298"/>
    <lineage>
        <taxon>Bacteria</taxon>
        <taxon>Bacillati</taxon>
        <taxon>Actinomycetota</taxon>
        <taxon>Actinomycetes</taxon>
        <taxon>Kitasatosporales</taxon>
        <taxon>Streptomycetaceae</taxon>
        <taxon>Streptomyces</taxon>
    </lineage>
</organism>
<dbReference type="Proteomes" id="UP001601976">
    <property type="component" value="Unassembled WGS sequence"/>
</dbReference>
<name>A0ABW6RLL9_9ACTN</name>
<sequence>MHSSADRLHPGERGHRLIAARFHALLAAEGLAAGAPPGYEPERPPPTRAAALLWLLTAGTGWLARRSTDLLPQLLALAAAEVRHGARGTTARLDLRAAQVLSAALAAVSAPPLARMGE</sequence>
<proteinExistence type="predicted"/>
<accession>A0ABW6RLL9</accession>
<evidence type="ECO:0000313" key="1">
    <source>
        <dbReference type="EMBL" id="MFF3342444.1"/>
    </source>
</evidence>
<protein>
    <submittedName>
        <fullName evidence="1">Uncharacterized protein</fullName>
    </submittedName>
</protein>